<evidence type="ECO:0000313" key="6">
    <source>
        <dbReference type="Proteomes" id="UP000007113"/>
    </source>
</evidence>
<sequence>MKKQIFTPTCSTVELEEALKVLEGRWKILILFHLFSAPVLRFSELLRAVSGISQKMLIQQLRDLEKDGVVHRKVYPEVPPKVEYMLTKDGTALRPALKALKAWAGSRKMPAPVKK</sequence>
<evidence type="ECO:0000256" key="2">
    <source>
        <dbReference type="ARBA" id="ARBA00023125"/>
    </source>
</evidence>
<protein>
    <submittedName>
        <fullName evidence="5">Transcriptional regulator, HxlR family</fullName>
    </submittedName>
</protein>
<dbReference type="InterPro" id="IPR036388">
    <property type="entry name" value="WH-like_DNA-bd_sf"/>
</dbReference>
<dbReference type="HOGENOM" id="CLU_111585_5_2_0"/>
<dbReference type="Gene3D" id="1.10.10.10">
    <property type="entry name" value="Winged helix-like DNA-binding domain superfamily/Winged helix DNA-binding domain"/>
    <property type="match status" value="1"/>
</dbReference>
<dbReference type="EMBL" id="CP003130">
    <property type="protein sequence ID" value="AEU35557.1"/>
    <property type="molecule type" value="Genomic_DNA"/>
</dbReference>
<dbReference type="Pfam" id="PF01638">
    <property type="entry name" value="HxlR"/>
    <property type="match status" value="1"/>
</dbReference>
<evidence type="ECO:0000313" key="5">
    <source>
        <dbReference type="EMBL" id="AEU35557.1"/>
    </source>
</evidence>
<keyword evidence="6" id="KW-1185">Reference proteome</keyword>
<gene>
    <name evidence="5" type="ordered locus">AciX8_1213</name>
</gene>
<dbReference type="AlphaFoldDB" id="G8NXW9"/>
<dbReference type="GO" id="GO:0003677">
    <property type="term" value="F:DNA binding"/>
    <property type="evidence" value="ECO:0007669"/>
    <property type="project" value="UniProtKB-KW"/>
</dbReference>
<dbReference type="PANTHER" id="PTHR33204">
    <property type="entry name" value="TRANSCRIPTIONAL REGULATOR, MARR FAMILY"/>
    <property type="match status" value="1"/>
</dbReference>
<reference evidence="5 6" key="1">
    <citation type="submission" date="2011-11" db="EMBL/GenBank/DDBJ databases">
        <title>Complete sequence of Granulicella mallensis MP5ACTX8.</title>
        <authorList>
            <consortium name="US DOE Joint Genome Institute"/>
            <person name="Lucas S."/>
            <person name="Copeland A."/>
            <person name="Lapidus A."/>
            <person name="Cheng J.-F."/>
            <person name="Goodwin L."/>
            <person name="Pitluck S."/>
            <person name="Peters L."/>
            <person name="Lu M."/>
            <person name="Detter J.C."/>
            <person name="Han C."/>
            <person name="Tapia R."/>
            <person name="Land M."/>
            <person name="Hauser L."/>
            <person name="Kyrpides N."/>
            <person name="Ivanova N."/>
            <person name="Mikhailova N."/>
            <person name="Pagani I."/>
            <person name="Rawat S."/>
            <person name="Mannisto M."/>
            <person name="Haggblom M."/>
            <person name="Woyke T."/>
        </authorList>
    </citation>
    <scope>NUCLEOTIDE SEQUENCE [LARGE SCALE GENOMIC DNA]</scope>
    <source>
        <strain evidence="6">ATCC BAA-1857 / DSM 23137 / MP5ACTX8</strain>
    </source>
</reference>
<dbReference type="STRING" id="682795.AciX8_1213"/>
<keyword evidence="1" id="KW-0805">Transcription regulation</keyword>
<dbReference type="PROSITE" id="PS51118">
    <property type="entry name" value="HTH_HXLR"/>
    <property type="match status" value="1"/>
</dbReference>
<accession>G8NXW9</accession>
<dbReference type="RefSeq" id="WP_014264437.1">
    <property type="nucleotide sequence ID" value="NC_016631.1"/>
</dbReference>
<dbReference type="SUPFAM" id="SSF46785">
    <property type="entry name" value="Winged helix' DNA-binding domain"/>
    <property type="match status" value="1"/>
</dbReference>
<keyword evidence="3" id="KW-0804">Transcription</keyword>
<dbReference type="PANTHER" id="PTHR33204:SF29">
    <property type="entry name" value="TRANSCRIPTIONAL REGULATOR"/>
    <property type="match status" value="1"/>
</dbReference>
<feature type="domain" description="HTH hxlR-type" evidence="4">
    <location>
        <begin position="10"/>
        <end position="112"/>
    </location>
</feature>
<evidence type="ECO:0000256" key="3">
    <source>
        <dbReference type="ARBA" id="ARBA00023163"/>
    </source>
</evidence>
<keyword evidence="2" id="KW-0238">DNA-binding</keyword>
<dbReference type="Proteomes" id="UP000007113">
    <property type="component" value="Chromosome"/>
</dbReference>
<evidence type="ECO:0000256" key="1">
    <source>
        <dbReference type="ARBA" id="ARBA00023015"/>
    </source>
</evidence>
<evidence type="ECO:0000259" key="4">
    <source>
        <dbReference type="PROSITE" id="PS51118"/>
    </source>
</evidence>
<dbReference type="eggNOG" id="COG1733">
    <property type="taxonomic scope" value="Bacteria"/>
</dbReference>
<dbReference type="OrthoDB" id="9791143at2"/>
<dbReference type="InterPro" id="IPR002577">
    <property type="entry name" value="HTH_HxlR"/>
</dbReference>
<name>G8NXW9_GRAMM</name>
<dbReference type="KEGG" id="gma:AciX8_1213"/>
<proteinExistence type="predicted"/>
<organism evidence="5 6">
    <name type="scientific">Granulicella mallensis (strain ATCC BAA-1857 / DSM 23137 / MP5ACTX8)</name>
    <dbReference type="NCBI Taxonomy" id="682795"/>
    <lineage>
        <taxon>Bacteria</taxon>
        <taxon>Pseudomonadati</taxon>
        <taxon>Acidobacteriota</taxon>
        <taxon>Terriglobia</taxon>
        <taxon>Terriglobales</taxon>
        <taxon>Acidobacteriaceae</taxon>
        <taxon>Granulicella</taxon>
    </lineage>
</organism>
<dbReference type="InterPro" id="IPR036390">
    <property type="entry name" value="WH_DNA-bd_sf"/>
</dbReference>